<feature type="region of interest" description="Disordered" evidence="1">
    <location>
        <begin position="194"/>
        <end position="223"/>
    </location>
</feature>
<feature type="region of interest" description="Disordered" evidence="1">
    <location>
        <begin position="444"/>
        <end position="537"/>
    </location>
</feature>
<organism evidence="2 3">
    <name type="scientific">Calocera cornea HHB12733</name>
    <dbReference type="NCBI Taxonomy" id="1353952"/>
    <lineage>
        <taxon>Eukaryota</taxon>
        <taxon>Fungi</taxon>
        <taxon>Dikarya</taxon>
        <taxon>Basidiomycota</taxon>
        <taxon>Agaricomycotina</taxon>
        <taxon>Dacrymycetes</taxon>
        <taxon>Dacrymycetales</taxon>
        <taxon>Dacrymycetaceae</taxon>
        <taxon>Calocera</taxon>
    </lineage>
</organism>
<evidence type="ECO:0000313" key="2">
    <source>
        <dbReference type="EMBL" id="KZT51897.1"/>
    </source>
</evidence>
<gene>
    <name evidence="2" type="ORF">CALCODRAFT_487559</name>
</gene>
<keyword evidence="3" id="KW-1185">Reference proteome</keyword>
<dbReference type="Pfam" id="PF01221">
    <property type="entry name" value="Dynein_light"/>
    <property type="match status" value="2"/>
</dbReference>
<accession>A0A165D210</accession>
<protein>
    <submittedName>
        <fullName evidence="2">Uncharacterized protein</fullName>
    </submittedName>
</protein>
<dbReference type="Proteomes" id="UP000076842">
    <property type="component" value="Unassembled WGS sequence"/>
</dbReference>
<feature type="compositionally biased region" description="Low complexity" evidence="1">
    <location>
        <begin position="199"/>
        <end position="214"/>
    </location>
</feature>
<dbReference type="InterPro" id="IPR001372">
    <property type="entry name" value="Dynein_light_chain_typ-1/2"/>
</dbReference>
<dbReference type="AlphaFoldDB" id="A0A165D210"/>
<evidence type="ECO:0000313" key="3">
    <source>
        <dbReference type="Proteomes" id="UP000076842"/>
    </source>
</evidence>
<dbReference type="GO" id="GO:0007017">
    <property type="term" value="P:microtubule-based process"/>
    <property type="evidence" value="ECO:0007669"/>
    <property type="project" value="InterPro"/>
</dbReference>
<feature type="region of interest" description="Disordered" evidence="1">
    <location>
        <begin position="137"/>
        <end position="157"/>
    </location>
</feature>
<dbReference type="OrthoDB" id="10033309at2759"/>
<feature type="compositionally biased region" description="Pro residues" evidence="1">
    <location>
        <begin position="504"/>
        <end position="513"/>
    </location>
</feature>
<dbReference type="PANTHER" id="PTHR11886:SF35">
    <property type="entry name" value="DYNEIN LIGHT CHAIN"/>
    <property type="match status" value="1"/>
</dbReference>
<dbReference type="InParanoid" id="A0A165D210"/>
<dbReference type="GO" id="GO:0005868">
    <property type="term" value="C:cytoplasmic dynein complex"/>
    <property type="evidence" value="ECO:0007669"/>
    <property type="project" value="TreeGrafter"/>
</dbReference>
<dbReference type="InterPro" id="IPR037177">
    <property type="entry name" value="DLC_sf"/>
</dbReference>
<dbReference type="PANTHER" id="PTHR11886">
    <property type="entry name" value="DYNEIN LIGHT CHAIN"/>
    <property type="match status" value="1"/>
</dbReference>
<feature type="compositionally biased region" description="Polar residues" evidence="1">
    <location>
        <begin position="453"/>
        <end position="474"/>
    </location>
</feature>
<feature type="region of interest" description="Disordered" evidence="1">
    <location>
        <begin position="1"/>
        <end position="91"/>
    </location>
</feature>
<feature type="compositionally biased region" description="Pro residues" evidence="1">
    <location>
        <begin position="47"/>
        <end position="68"/>
    </location>
</feature>
<dbReference type="EMBL" id="KV424086">
    <property type="protein sequence ID" value="KZT51897.1"/>
    <property type="molecule type" value="Genomic_DNA"/>
</dbReference>
<feature type="compositionally biased region" description="Low complexity" evidence="1">
    <location>
        <begin position="491"/>
        <end position="503"/>
    </location>
</feature>
<proteinExistence type="predicted"/>
<dbReference type="SMART" id="SM01375">
    <property type="entry name" value="Dynein_light"/>
    <property type="match status" value="2"/>
</dbReference>
<dbReference type="STRING" id="1353952.A0A165D210"/>
<evidence type="ECO:0000256" key="1">
    <source>
        <dbReference type="SAM" id="MobiDB-lite"/>
    </source>
</evidence>
<sequence>MEDGLRRTPSVASNFPAPPPDYDSSQQVYFENLDRIPEEPRAEPVLAPDPPPAPVPIPPIPVSPPAPSVHPSLPHSDSQRSTLSTDSWSSTPSAAIDYRRWSEQTQAKAQDVYARAMEEARQGVEQMGLGIGETRSLEAGTSRIEPRASRPPPIDVVTKAPELQSPLTTCGCTCKCCLEKCAIGLPLSSGHIHRGAPLSTSSPNPTVPTPGSGNSDSPGREREEGKMFSMPLMSIVMPVLMTDEMQRLASRSAGHALNVFDAPALTDIAGHIRDAFEAAFPHALWHVVVGEDWTWAVTYEKMHYMVFIIKSVRFIIYASPGEKSHSTATAIGRIAHPHVASRFPTSTNHGARIHGIAMDSQQQTIVTQVANGAFERYRQGRSRPNTIAAEIKEELSRTTQTDKTISWHVIVGNDHGSSIAYTQFLHFSVGTLTCLVWKTQNKPTTPGYRPHAQSFSVTTSPPNSQRQSYTSPSAPRTHSTSPNPPNPSNPFAPTGPQQYYPIPRSQPPPPPQPSGSQPQHRAPHPPPSHYPSYGGHR</sequence>
<reference evidence="2 3" key="1">
    <citation type="journal article" date="2016" name="Mol. Biol. Evol.">
        <title>Comparative Genomics of Early-Diverging Mushroom-Forming Fungi Provides Insights into the Origins of Lignocellulose Decay Capabilities.</title>
        <authorList>
            <person name="Nagy L.G."/>
            <person name="Riley R."/>
            <person name="Tritt A."/>
            <person name="Adam C."/>
            <person name="Daum C."/>
            <person name="Floudas D."/>
            <person name="Sun H."/>
            <person name="Yadav J.S."/>
            <person name="Pangilinan J."/>
            <person name="Larsson K.H."/>
            <person name="Matsuura K."/>
            <person name="Barry K."/>
            <person name="Labutti K."/>
            <person name="Kuo R."/>
            <person name="Ohm R.A."/>
            <person name="Bhattacharya S.S."/>
            <person name="Shirouzu T."/>
            <person name="Yoshinaga Y."/>
            <person name="Martin F.M."/>
            <person name="Grigoriev I.V."/>
            <person name="Hibbett D.S."/>
        </authorList>
    </citation>
    <scope>NUCLEOTIDE SEQUENCE [LARGE SCALE GENOMIC DNA]</scope>
    <source>
        <strain evidence="2 3">HHB12733</strain>
    </source>
</reference>
<dbReference type="SUPFAM" id="SSF54648">
    <property type="entry name" value="DLC"/>
    <property type="match status" value="2"/>
</dbReference>
<dbReference type="CDD" id="cd21450">
    <property type="entry name" value="DLC-like_DYNLL1-like"/>
    <property type="match status" value="2"/>
</dbReference>
<feature type="compositionally biased region" description="Basic and acidic residues" evidence="1">
    <location>
        <begin position="32"/>
        <end position="42"/>
    </location>
</feature>
<dbReference type="Gene3D" id="3.30.740.10">
    <property type="entry name" value="Protein Inhibitor Of Neuronal Nitric Oxide Synthase"/>
    <property type="match status" value="2"/>
</dbReference>
<dbReference type="GO" id="GO:0045505">
    <property type="term" value="F:dynein intermediate chain binding"/>
    <property type="evidence" value="ECO:0007669"/>
    <property type="project" value="TreeGrafter"/>
</dbReference>
<feature type="compositionally biased region" description="Polar residues" evidence="1">
    <location>
        <begin position="79"/>
        <end position="91"/>
    </location>
</feature>
<name>A0A165D210_9BASI</name>